<accession>A0A937D892</accession>
<feature type="modified residue" description="N6-(pyridoxal phosphate)lysine" evidence="5">
    <location>
        <position position="44"/>
    </location>
</feature>
<evidence type="ECO:0000256" key="4">
    <source>
        <dbReference type="PIRSR" id="PIRSR006278-1"/>
    </source>
</evidence>
<evidence type="ECO:0000256" key="2">
    <source>
        <dbReference type="ARBA" id="ARBA00008639"/>
    </source>
</evidence>
<feature type="domain" description="Tryptophan synthase beta chain-like PALP" evidence="6">
    <location>
        <begin position="23"/>
        <end position="291"/>
    </location>
</feature>
<dbReference type="Gene3D" id="3.40.50.1100">
    <property type="match status" value="2"/>
</dbReference>
<evidence type="ECO:0000256" key="1">
    <source>
        <dbReference type="ARBA" id="ARBA00001933"/>
    </source>
</evidence>
<gene>
    <name evidence="7" type="ORF">JJQ60_02980</name>
</gene>
<comment type="caution">
    <text evidence="7">The sequence shown here is derived from an EMBL/GenBank/DDBJ whole genome shotgun (WGS) entry which is preliminary data.</text>
</comment>
<evidence type="ECO:0000256" key="5">
    <source>
        <dbReference type="PIRSR" id="PIRSR006278-2"/>
    </source>
</evidence>
<dbReference type="InterPro" id="IPR036052">
    <property type="entry name" value="TrpB-like_PALP_sf"/>
</dbReference>
<comment type="similarity">
    <text evidence="2">Belongs to the ACC deaminase/D-cysteine desulfhydrase family.</text>
</comment>
<dbReference type="InterPro" id="IPR027278">
    <property type="entry name" value="ACCD_DCysDesulf"/>
</dbReference>
<dbReference type="PANTHER" id="PTHR43780">
    <property type="entry name" value="1-AMINOCYCLOPROPANE-1-CARBOXYLATE DEAMINASE-RELATED"/>
    <property type="match status" value="1"/>
</dbReference>
<evidence type="ECO:0000313" key="7">
    <source>
        <dbReference type="EMBL" id="MBL0682467.1"/>
    </source>
</evidence>
<comment type="cofactor">
    <cofactor evidence="1">
        <name>pyridoxal 5'-phosphate</name>
        <dbReference type="ChEBI" id="CHEBI:597326"/>
    </cofactor>
</comment>
<feature type="active site" description="Nucleophile" evidence="4">
    <location>
        <position position="71"/>
    </location>
</feature>
<dbReference type="PANTHER" id="PTHR43780:SF2">
    <property type="entry name" value="1-AMINOCYCLOPROPANE-1-CARBOXYLATE DEAMINASE-RELATED"/>
    <property type="match status" value="1"/>
</dbReference>
<organism evidence="7 8">
    <name type="scientific">Aquimarina mytili</name>
    <dbReference type="NCBI Taxonomy" id="874423"/>
    <lineage>
        <taxon>Bacteria</taxon>
        <taxon>Pseudomonadati</taxon>
        <taxon>Bacteroidota</taxon>
        <taxon>Flavobacteriia</taxon>
        <taxon>Flavobacteriales</taxon>
        <taxon>Flavobacteriaceae</taxon>
        <taxon>Aquimarina</taxon>
    </lineage>
</organism>
<dbReference type="PIRSF" id="PIRSF006278">
    <property type="entry name" value="ACCD_DCysDesulf"/>
    <property type="match status" value="1"/>
</dbReference>
<reference evidence="7" key="1">
    <citation type="submission" date="2021-01" db="EMBL/GenBank/DDBJ databases">
        <authorList>
            <person name="Zhong Y.L."/>
        </authorList>
    </citation>
    <scope>NUCLEOTIDE SEQUENCE</scope>
    <source>
        <strain evidence="7">KCTC 23302</strain>
    </source>
</reference>
<proteinExistence type="inferred from homology"/>
<protein>
    <submittedName>
        <fullName evidence="7">1-aminocyclopropane-1-carboxylate deaminase/D-cysteine desulfhydrase</fullName>
    </submittedName>
</protein>
<dbReference type="AlphaFoldDB" id="A0A937D892"/>
<evidence type="ECO:0000259" key="6">
    <source>
        <dbReference type="Pfam" id="PF00291"/>
    </source>
</evidence>
<dbReference type="SUPFAM" id="SSF53686">
    <property type="entry name" value="Tryptophan synthase beta subunit-like PLP-dependent enzymes"/>
    <property type="match status" value="1"/>
</dbReference>
<keyword evidence="3 5" id="KW-0663">Pyridoxal phosphate</keyword>
<keyword evidence="8" id="KW-1185">Reference proteome</keyword>
<dbReference type="InterPro" id="IPR001926">
    <property type="entry name" value="TrpB-like_PALP"/>
</dbReference>
<sequence>MHIFSSETVLSENQKINHPILDNAQVSLYIKREDQIDKDVSGNKFRKLKYNLTEAKRLKHHTVLTFGGAYSNHITATAAAAKMVGLDSIGVIRGDELGKNIDKTLSENDTLRFANTNGMRLRFVTREDYREKTSEAFLEKLAKEFGSFFLIPEGGTNELAVKGCEEILTKQDESFDFICTAVGTGGTISGIINSSNTSQTILGFPALKGDFLSEEISKFTSRTNWKLVTDYHFGGYGKINKEGVEFINDFYRQHNVLLDPIYTGKMLYGIFDMVHKGVFPKNTRILAVHTGGLQGIAGMNEKLKKKKLPLITT</sequence>
<evidence type="ECO:0000313" key="8">
    <source>
        <dbReference type="Proteomes" id="UP000651057"/>
    </source>
</evidence>
<dbReference type="Proteomes" id="UP000651057">
    <property type="component" value="Unassembled WGS sequence"/>
</dbReference>
<name>A0A937D892_9FLAO</name>
<dbReference type="Pfam" id="PF00291">
    <property type="entry name" value="PALP"/>
    <property type="match status" value="1"/>
</dbReference>
<dbReference type="GO" id="GO:0019148">
    <property type="term" value="F:D-cysteine desulfhydrase activity"/>
    <property type="evidence" value="ECO:0007669"/>
    <property type="project" value="TreeGrafter"/>
</dbReference>
<evidence type="ECO:0000256" key="3">
    <source>
        <dbReference type="ARBA" id="ARBA00022898"/>
    </source>
</evidence>
<dbReference type="EMBL" id="JAERQJ010000001">
    <property type="protein sequence ID" value="MBL0682467.1"/>
    <property type="molecule type" value="Genomic_DNA"/>
</dbReference>
<dbReference type="RefSeq" id="WP_201916477.1">
    <property type="nucleotide sequence ID" value="NZ_BAABAX010000001.1"/>
</dbReference>